<evidence type="ECO:0000256" key="4">
    <source>
        <dbReference type="ARBA" id="ARBA00023125"/>
    </source>
</evidence>
<keyword evidence="9" id="KW-1185">Reference proteome</keyword>
<dbReference type="GO" id="GO:0140664">
    <property type="term" value="F:ATP-dependent DNA damage sensor activity"/>
    <property type="evidence" value="ECO:0007669"/>
    <property type="project" value="InterPro"/>
</dbReference>
<dbReference type="GO" id="GO:0006298">
    <property type="term" value="P:mismatch repair"/>
    <property type="evidence" value="ECO:0007669"/>
    <property type="project" value="InterPro"/>
</dbReference>
<dbReference type="Pfam" id="PF05192">
    <property type="entry name" value="MutS_III"/>
    <property type="match status" value="1"/>
</dbReference>
<dbReference type="GO" id="GO:0005524">
    <property type="term" value="F:ATP binding"/>
    <property type="evidence" value="ECO:0007669"/>
    <property type="project" value="UniProtKB-KW"/>
</dbReference>
<evidence type="ECO:0000313" key="9">
    <source>
        <dbReference type="Proteomes" id="UP001215280"/>
    </source>
</evidence>
<protein>
    <submittedName>
        <fullName evidence="8">DNA mismatch repair protein MutS</fullName>
    </submittedName>
</protein>
<dbReference type="PANTHER" id="PTHR11361">
    <property type="entry name" value="DNA MISMATCH REPAIR PROTEIN MUTS FAMILY MEMBER"/>
    <property type="match status" value="1"/>
</dbReference>
<feature type="region of interest" description="Disordered" evidence="5">
    <location>
        <begin position="1"/>
        <end position="54"/>
    </location>
</feature>
<dbReference type="SMART" id="SM00534">
    <property type="entry name" value="MUTSac"/>
    <property type="match status" value="1"/>
</dbReference>
<dbReference type="InterPro" id="IPR027417">
    <property type="entry name" value="P-loop_NTPase"/>
</dbReference>
<proteinExistence type="inferred from homology"/>
<dbReference type="InterPro" id="IPR000432">
    <property type="entry name" value="DNA_mismatch_repair_MutS_C"/>
</dbReference>
<evidence type="ECO:0000259" key="6">
    <source>
        <dbReference type="SMART" id="SM00533"/>
    </source>
</evidence>
<feature type="compositionally biased region" description="Polar residues" evidence="5">
    <location>
        <begin position="18"/>
        <end position="29"/>
    </location>
</feature>
<accession>A0AAD7JFE9</accession>
<dbReference type="GO" id="GO:0005634">
    <property type="term" value="C:nucleus"/>
    <property type="evidence" value="ECO:0007669"/>
    <property type="project" value="TreeGrafter"/>
</dbReference>
<dbReference type="CDD" id="cd03281">
    <property type="entry name" value="ABC_MSH5_euk"/>
    <property type="match status" value="1"/>
</dbReference>
<evidence type="ECO:0000256" key="1">
    <source>
        <dbReference type="ARBA" id="ARBA00006271"/>
    </source>
</evidence>
<evidence type="ECO:0000256" key="2">
    <source>
        <dbReference type="ARBA" id="ARBA00022741"/>
    </source>
</evidence>
<evidence type="ECO:0000256" key="3">
    <source>
        <dbReference type="ARBA" id="ARBA00022840"/>
    </source>
</evidence>
<feature type="domain" description="DNA mismatch repair protein MutS core" evidence="6">
    <location>
        <begin position="293"/>
        <end position="617"/>
    </location>
</feature>
<dbReference type="InterPro" id="IPR036187">
    <property type="entry name" value="DNA_mismatch_repair_MutS_sf"/>
</dbReference>
<dbReference type="Pfam" id="PF00488">
    <property type="entry name" value="MutS_V"/>
    <property type="match status" value="1"/>
</dbReference>
<evidence type="ECO:0000313" key="8">
    <source>
        <dbReference type="EMBL" id="KAJ7761594.1"/>
    </source>
</evidence>
<evidence type="ECO:0000259" key="7">
    <source>
        <dbReference type="SMART" id="SM00534"/>
    </source>
</evidence>
<dbReference type="InterPro" id="IPR007696">
    <property type="entry name" value="DNA_mismatch_repair_MutS_core"/>
</dbReference>
<gene>
    <name evidence="8" type="ORF">DFH07DRAFT_957188</name>
</gene>
<sequence>MPALQKLSAAPKRKRTPSNESDVGQSDAESSPHEAKRVRWEGKPMATEDSDSEEPSADKICLAAYCQHGRVGCAYYDPIKCMIYVLEDTQETAHFELTTTLLEQASPDVLLTSSRSDDDFLDVARAHMDAAGGVFQIRPHKEFAASKGRERMLSLRLLSELPSEDGDLPASSDIASTSSNSDTRNAYDFMRRRHEANGGDPTIRRWNASIRLSNFASVDSSPLCIASIGVLLDHLVRERAVNDLEDEGIAGLEVRDIEALSLEQFMQINADALFSLQVFENESHASVHSDKTKEGLSLFGTLNNTKTTLGRALLRTWLLRPSLSLTVIKARHDAVACFISSENLVPAYAMHGHLKGIKNVPRILQIMRSGKAKMSDWQGLVKFTFHSAMLRDNLTELHQASGVEIVKKFTAALDIASFRDVGNRINETIDWEESANAGRVCVRPNIDEELDNRKHVYHGIDAVLSKVAEQICQTVPPDYASSLNVVYFPQLGFLICVPMLEEWKTPEGIKVVDGWSFQFSSESHVYFKSQEMTDMDTHIGDLHPSIVDREIEIVQELLEEIVVHFEAMSSACDICAELDCLLSYAGAARAFEYRRPEMVDDNIIDIKQGRHPLQEQVVDTFVPNDAHLAGGSGNRSMLVGDEATNEAEEWNSVVLCTGANACGKSVYLKQVALITYMAQIGCFVPAESATLGIVDKIFTRISTRESVSKVQSAFMIDLNQVSLALRNSTARSLVLLDEFGKGTLATGSYTFSLALVLFPNSDSNCFVSWFCHLLNRGPDCPKLLCATHFHEIFREDLLDPDAPISFLHMQVMFTSSSGHVLDPNSPHRLVKPALDSVSAASQDSQRDRKVGPGEKITYLYRQALRSAALPPLTSSFYSVAEGLSLDSHAAKCAEIFGVPARIVQRAQHVSDLISTHELGQLLDEAMTDKEREDLEDAEAVCRRFLQWNLEGDGGGNVKARLAEVLGRKDSEDSED</sequence>
<evidence type="ECO:0000256" key="5">
    <source>
        <dbReference type="SAM" id="MobiDB-lite"/>
    </source>
</evidence>
<dbReference type="InterPro" id="IPR045076">
    <property type="entry name" value="MutS"/>
</dbReference>
<keyword evidence="4" id="KW-0238">DNA-binding</keyword>
<dbReference type="Proteomes" id="UP001215280">
    <property type="component" value="Unassembled WGS sequence"/>
</dbReference>
<keyword evidence="3" id="KW-0067">ATP-binding</keyword>
<dbReference type="GO" id="GO:0030983">
    <property type="term" value="F:mismatched DNA binding"/>
    <property type="evidence" value="ECO:0007669"/>
    <property type="project" value="InterPro"/>
</dbReference>
<comment type="caution">
    <text evidence="8">The sequence shown here is derived from an EMBL/GenBank/DDBJ whole genome shotgun (WGS) entry which is preliminary data.</text>
</comment>
<dbReference type="Gene3D" id="3.40.50.300">
    <property type="entry name" value="P-loop containing nucleotide triphosphate hydrolases"/>
    <property type="match status" value="1"/>
</dbReference>
<dbReference type="PANTHER" id="PTHR11361:SF20">
    <property type="entry name" value="MUTS PROTEIN HOMOLOG 5"/>
    <property type="match status" value="1"/>
</dbReference>
<organism evidence="8 9">
    <name type="scientific">Mycena maculata</name>
    <dbReference type="NCBI Taxonomy" id="230809"/>
    <lineage>
        <taxon>Eukaryota</taxon>
        <taxon>Fungi</taxon>
        <taxon>Dikarya</taxon>
        <taxon>Basidiomycota</taxon>
        <taxon>Agaricomycotina</taxon>
        <taxon>Agaricomycetes</taxon>
        <taxon>Agaricomycetidae</taxon>
        <taxon>Agaricales</taxon>
        <taxon>Marasmiineae</taxon>
        <taxon>Mycenaceae</taxon>
        <taxon>Mycena</taxon>
    </lineage>
</organism>
<reference evidence="8" key="1">
    <citation type="submission" date="2023-03" db="EMBL/GenBank/DDBJ databases">
        <title>Massive genome expansion in bonnet fungi (Mycena s.s.) driven by repeated elements and novel gene families across ecological guilds.</title>
        <authorList>
            <consortium name="Lawrence Berkeley National Laboratory"/>
            <person name="Harder C.B."/>
            <person name="Miyauchi S."/>
            <person name="Viragh M."/>
            <person name="Kuo A."/>
            <person name="Thoen E."/>
            <person name="Andreopoulos B."/>
            <person name="Lu D."/>
            <person name="Skrede I."/>
            <person name="Drula E."/>
            <person name="Henrissat B."/>
            <person name="Morin E."/>
            <person name="Kohler A."/>
            <person name="Barry K."/>
            <person name="LaButti K."/>
            <person name="Morin E."/>
            <person name="Salamov A."/>
            <person name="Lipzen A."/>
            <person name="Mereny Z."/>
            <person name="Hegedus B."/>
            <person name="Baldrian P."/>
            <person name="Stursova M."/>
            <person name="Weitz H."/>
            <person name="Taylor A."/>
            <person name="Grigoriev I.V."/>
            <person name="Nagy L.G."/>
            <person name="Martin F."/>
            <person name="Kauserud H."/>
        </authorList>
    </citation>
    <scope>NUCLEOTIDE SEQUENCE</scope>
    <source>
        <strain evidence="8">CBHHK188m</strain>
    </source>
</reference>
<dbReference type="AlphaFoldDB" id="A0AAD7JFE9"/>
<dbReference type="Gene3D" id="1.10.1420.10">
    <property type="match status" value="1"/>
</dbReference>
<keyword evidence="2" id="KW-0547">Nucleotide-binding</keyword>
<dbReference type="SUPFAM" id="SSF48334">
    <property type="entry name" value="DNA repair protein MutS, domain III"/>
    <property type="match status" value="1"/>
</dbReference>
<dbReference type="GO" id="GO:0051026">
    <property type="term" value="P:chiasma assembly"/>
    <property type="evidence" value="ECO:0007669"/>
    <property type="project" value="TreeGrafter"/>
</dbReference>
<feature type="domain" description="DNA mismatch repair proteins mutS family" evidence="7">
    <location>
        <begin position="651"/>
        <end position="911"/>
    </location>
</feature>
<dbReference type="EMBL" id="JARJLG010000045">
    <property type="protein sequence ID" value="KAJ7761594.1"/>
    <property type="molecule type" value="Genomic_DNA"/>
</dbReference>
<name>A0AAD7JFE9_9AGAR</name>
<comment type="similarity">
    <text evidence="1">Belongs to the DNA mismatch repair MutS family.</text>
</comment>
<dbReference type="SUPFAM" id="SSF52540">
    <property type="entry name" value="P-loop containing nucleoside triphosphate hydrolases"/>
    <property type="match status" value="1"/>
</dbReference>
<feature type="compositionally biased region" description="Basic and acidic residues" evidence="5">
    <location>
        <begin position="30"/>
        <end position="42"/>
    </location>
</feature>
<dbReference type="SMART" id="SM00533">
    <property type="entry name" value="MUTSd"/>
    <property type="match status" value="1"/>
</dbReference>